<name>A0A4R5UJ09_9HYPH</name>
<evidence type="ECO:0000313" key="3">
    <source>
        <dbReference type="Proteomes" id="UP000295238"/>
    </source>
</evidence>
<protein>
    <submittedName>
        <fullName evidence="2">PilZ domain-containing protein</fullName>
    </submittedName>
</protein>
<gene>
    <name evidence="2" type="ORF">E2F50_07910</name>
</gene>
<dbReference type="RefSeq" id="WP_133315606.1">
    <property type="nucleotide sequence ID" value="NZ_SMTL01000002.1"/>
</dbReference>
<dbReference type="InterPro" id="IPR009875">
    <property type="entry name" value="PilZ_domain"/>
</dbReference>
<dbReference type="GO" id="GO:0035438">
    <property type="term" value="F:cyclic-di-GMP binding"/>
    <property type="evidence" value="ECO:0007669"/>
    <property type="project" value="InterPro"/>
</dbReference>
<reference evidence="2 3" key="1">
    <citation type="submission" date="2019-03" db="EMBL/GenBank/DDBJ databases">
        <title>Rhizobium sp. nov., an bacterium isolated from biocrust in Mu Us Desert.</title>
        <authorList>
            <person name="Lixiong L."/>
        </authorList>
    </citation>
    <scope>NUCLEOTIDE SEQUENCE [LARGE SCALE GENOMIC DNA]</scope>
    <source>
        <strain evidence="2 3">SPY-1</strain>
    </source>
</reference>
<sequence length="110" mass="12294">MLSKNIGMKNRSAPREITSISGTVKYYNQLTKGRVVNLSETGMALDLHGPFHAASGSSVQIQSDELGVLEGTVKWFHRGRLGIQFKPNSNAAAQVASYFRFFHRRRVLTR</sequence>
<dbReference type="Pfam" id="PF07238">
    <property type="entry name" value="PilZ"/>
    <property type="match status" value="1"/>
</dbReference>
<dbReference type="OrthoDB" id="8479088at2"/>
<evidence type="ECO:0000313" key="2">
    <source>
        <dbReference type="EMBL" id="TDK36828.1"/>
    </source>
</evidence>
<organism evidence="2 3">
    <name type="scientific">Rhizobium deserti</name>
    <dbReference type="NCBI Taxonomy" id="2547961"/>
    <lineage>
        <taxon>Bacteria</taxon>
        <taxon>Pseudomonadati</taxon>
        <taxon>Pseudomonadota</taxon>
        <taxon>Alphaproteobacteria</taxon>
        <taxon>Hyphomicrobiales</taxon>
        <taxon>Rhizobiaceae</taxon>
        <taxon>Rhizobium/Agrobacterium group</taxon>
        <taxon>Rhizobium</taxon>
    </lineage>
</organism>
<dbReference type="Gene3D" id="2.40.10.220">
    <property type="entry name" value="predicted glycosyltransferase like domains"/>
    <property type="match status" value="1"/>
</dbReference>
<keyword evidence="3" id="KW-1185">Reference proteome</keyword>
<comment type="caution">
    <text evidence="2">The sequence shown here is derived from an EMBL/GenBank/DDBJ whole genome shotgun (WGS) entry which is preliminary data.</text>
</comment>
<dbReference type="EMBL" id="SMTL01000002">
    <property type="protein sequence ID" value="TDK36828.1"/>
    <property type="molecule type" value="Genomic_DNA"/>
</dbReference>
<dbReference type="SUPFAM" id="SSF141371">
    <property type="entry name" value="PilZ domain-like"/>
    <property type="match status" value="1"/>
</dbReference>
<evidence type="ECO:0000259" key="1">
    <source>
        <dbReference type="Pfam" id="PF07238"/>
    </source>
</evidence>
<feature type="domain" description="PilZ" evidence="1">
    <location>
        <begin position="10"/>
        <end position="92"/>
    </location>
</feature>
<accession>A0A4R5UJ09</accession>
<dbReference type="AlphaFoldDB" id="A0A4R5UJ09"/>
<proteinExistence type="predicted"/>
<dbReference type="Proteomes" id="UP000295238">
    <property type="component" value="Unassembled WGS sequence"/>
</dbReference>